<feature type="region of interest" description="Disordered" evidence="1">
    <location>
        <begin position="803"/>
        <end position="1117"/>
    </location>
</feature>
<feature type="compositionally biased region" description="Low complexity" evidence="1">
    <location>
        <begin position="670"/>
        <end position="683"/>
    </location>
</feature>
<dbReference type="AlphaFoldDB" id="A0A9P6SXR2"/>
<feature type="compositionally biased region" description="Polar residues" evidence="1">
    <location>
        <begin position="690"/>
        <end position="701"/>
    </location>
</feature>
<feature type="compositionally biased region" description="Basic and acidic residues" evidence="1">
    <location>
        <begin position="830"/>
        <end position="841"/>
    </location>
</feature>
<name>A0A9P6SXR2_9FUNG</name>
<proteinExistence type="predicted"/>
<organism evidence="3 4">
    <name type="scientific">Entomortierella chlamydospora</name>
    <dbReference type="NCBI Taxonomy" id="101097"/>
    <lineage>
        <taxon>Eukaryota</taxon>
        <taxon>Fungi</taxon>
        <taxon>Fungi incertae sedis</taxon>
        <taxon>Mucoromycota</taxon>
        <taxon>Mortierellomycotina</taxon>
        <taxon>Mortierellomycetes</taxon>
        <taxon>Mortierellales</taxon>
        <taxon>Mortierellaceae</taxon>
        <taxon>Entomortierella</taxon>
    </lineage>
</organism>
<keyword evidence="2" id="KW-1133">Transmembrane helix</keyword>
<accession>A0A9P6SXR2</accession>
<feature type="compositionally biased region" description="Polar residues" evidence="1">
    <location>
        <begin position="70"/>
        <end position="79"/>
    </location>
</feature>
<feature type="compositionally biased region" description="Low complexity" evidence="1">
    <location>
        <begin position="994"/>
        <end position="1006"/>
    </location>
</feature>
<feature type="region of interest" description="Disordered" evidence="1">
    <location>
        <begin position="172"/>
        <end position="192"/>
    </location>
</feature>
<feature type="transmembrane region" description="Helical" evidence="2">
    <location>
        <begin position="309"/>
        <end position="334"/>
    </location>
</feature>
<dbReference type="EMBL" id="JAAAID010001558">
    <property type="protein sequence ID" value="KAG0009543.1"/>
    <property type="molecule type" value="Genomic_DNA"/>
</dbReference>
<feature type="region of interest" description="Disordered" evidence="1">
    <location>
        <begin position="66"/>
        <end position="103"/>
    </location>
</feature>
<evidence type="ECO:0000256" key="1">
    <source>
        <dbReference type="SAM" id="MobiDB-lite"/>
    </source>
</evidence>
<sequence length="1117" mass="122996">MSDKDIKKVVVFPQDDDQCQSQHQRRTVRKLTRSDVDRLLYELSSHQLGNVNWSSLMDAFWDKDDDKEVSGSNESNTASDIDASGTKKRKTNNSSSKKDSVTADDVWEDPISCAVQDNELFQFGATPLDQRSCYSLTLESVAHLIDTANSGNSNSPTTLVCILDGFVHSESETHSSQRNTQSLPNTKTNSADVNFSKAMSKNGKMPTIPRPSHMTALQKPSAIFKTCEMSEITLHETMRSPANDQAATTNPKSKQSIWKQFPAEKDSVHHRGMQSTAQRFMQRFESFRLAKFIQEATILARDDSMKGKLVMVLMSTVCSVIVGMIGALLFVVALKIRILQSRRQPEGIPPRHQTGVPPQIRESGYKRVIPRRILDSFGVRTVLRTSTTAMVTTAVTKSNLVGFSKATKLCYAGDVNEMEEGMEDMFTRRDVRRQQQQTRTSHLFTHARALQGQDEVAAEQDFLDDEGDNGAGWGIMLEDEAEEMAANDLQRITAAIMNATRRGSYRRVSHSRQGQGQGQGQLDSSMISGALLSMSTGSQLRECEEEKQRMCGCGDGESHEEEKEKLPFANANAQTMCSICLSEYEVGDQDYRVSTIAILCRDCGNDVGMYPGLHKCPPPPAMPEMPSIPAKYQQQPSSYSSSASRSNGRRPPDLDSDSLYSGKGGGGASSYGASSRTPTSSSSYQDRIGASSSRTPTTSSFQDRMRERDREKQQREREEREAAARAVHTRVDAATPSNATTPAAGSGTTIWSRLRAAKDVINATITGEERWPDSDDSDHEGETHVCRILREYNEKKEERELEAKIAELEMTPVEAPGSLSRATGASRNQYLRDDAGGRKESSSTTSPTSYGDREDHYGKSLRARGEPSGGSDPSERSWSPAMSSSSTNTSSSSYSSNSLNVNSPSGGRYRSTSDASRDDALSRLEGKSQGDKLAAQVSHLGSTSPRARANSPSGHRPQDQPPSPNYPTNQYQQYSNNNQLAPSPAGGYHNNNYSPSPSQRSVSPSTRRYDAPPPNGPPPPSSRQPRYGGQEPTYQNNNNYRPQPGQPPSRGGDPYSSRSRGPDPGQGYGRPEYDRRPPPNNNNLGAYGQRPPPPQQHYQKHQYHQQHAGYGAHGNYF</sequence>
<feature type="compositionally biased region" description="Low complexity" evidence="1">
    <location>
        <begin position="624"/>
        <end position="646"/>
    </location>
</feature>
<keyword evidence="4" id="KW-1185">Reference proteome</keyword>
<feature type="compositionally biased region" description="Low complexity" evidence="1">
    <location>
        <begin position="1105"/>
        <end position="1117"/>
    </location>
</feature>
<protein>
    <submittedName>
        <fullName evidence="3">Uncharacterized protein</fullName>
    </submittedName>
</protein>
<keyword evidence="2" id="KW-0472">Membrane</keyword>
<dbReference type="Proteomes" id="UP000703661">
    <property type="component" value="Unassembled WGS sequence"/>
</dbReference>
<evidence type="ECO:0000313" key="4">
    <source>
        <dbReference type="Proteomes" id="UP000703661"/>
    </source>
</evidence>
<reference evidence="3" key="1">
    <citation type="journal article" date="2020" name="Fungal Divers.">
        <title>Resolving the Mortierellaceae phylogeny through synthesis of multi-gene phylogenetics and phylogenomics.</title>
        <authorList>
            <person name="Vandepol N."/>
            <person name="Liber J."/>
            <person name="Desiro A."/>
            <person name="Na H."/>
            <person name="Kennedy M."/>
            <person name="Barry K."/>
            <person name="Grigoriev I.V."/>
            <person name="Miller A.N."/>
            <person name="O'Donnell K."/>
            <person name="Stajich J.E."/>
            <person name="Bonito G."/>
        </authorList>
    </citation>
    <scope>NUCLEOTIDE SEQUENCE</scope>
    <source>
        <strain evidence="3">NRRL 2769</strain>
    </source>
</reference>
<feature type="compositionally biased region" description="Polar residues" evidence="1">
    <location>
        <begin position="939"/>
        <end position="953"/>
    </location>
</feature>
<feature type="compositionally biased region" description="Low complexity" evidence="1">
    <location>
        <begin position="876"/>
        <end position="905"/>
    </location>
</feature>
<feature type="compositionally biased region" description="Basic and acidic residues" evidence="1">
    <location>
        <begin position="915"/>
        <end position="930"/>
    </location>
</feature>
<evidence type="ECO:0000256" key="2">
    <source>
        <dbReference type="SAM" id="Phobius"/>
    </source>
</evidence>
<feature type="compositionally biased region" description="Low complexity" evidence="1">
    <location>
        <begin position="733"/>
        <end position="744"/>
    </location>
</feature>
<feature type="compositionally biased region" description="Basic and acidic residues" evidence="1">
    <location>
        <begin position="703"/>
        <end position="723"/>
    </location>
</feature>
<comment type="caution">
    <text evidence="3">The sequence shown here is derived from an EMBL/GenBank/DDBJ whole genome shotgun (WGS) entry which is preliminary data.</text>
</comment>
<gene>
    <name evidence="3" type="ORF">BGZ80_002278</name>
</gene>
<evidence type="ECO:0000313" key="3">
    <source>
        <dbReference type="EMBL" id="KAG0009543.1"/>
    </source>
</evidence>
<feature type="compositionally biased region" description="Polar residues" evidence="1">
    <location>
        <begin position="176"/>
        <end position="192"/>
    </location>
</feature>
<feature type="region of interest" description="Disordered" evidence="1">
    <location>
        <begin position="620"/>
        <end position="748"/>
    </location>
</feature>
<feature type="region of interest" description="Disordered" evidence="1">
    <location>
        <begin position="504"/>
        <end position="523"/>
    </location>
</feature>
<feature type="compositionally biased region" description="Low complexity" evidence="1">
    <location>
        <begin position="966"/>
        <end position="979"/>
    </location>
</feature>
<feature type="compositionally biased region" description="Pro residues" evidence="1">
    <location>
        <begin position="1011"/>
        <end position="1022"/>
    </location>
</feature>
<feature type="compositionally biased region" description="Polar residues" evidence="1">
    <location>
        <begin position="820"/>
        <end position="829"/>
    </location>
</feature>
<keyword evidence="2" id="KW-0812">Transmembrane</keyword>